<protein>
    <submittedName>
        <fullName evidence="1">Uncharacterized protein</fullName>
    </submittedName>
</protein>
<gene>
    <name evidence="1" type="ORF">AXG93_3698s1010</name>
</gene>
<evidence type="ECO:0000313" key="2">
    <source>
        <dbReference type="Proteomes" id="UP000077202"/>
    </source>
</evidence>
<name>A0A176VZV1_MARPO</name>
<dbReference type="Proteomes" id="UP000077202">
    <property type="component" value="Unassembled WGS sequence"/>
</dbReference>
<evidence type="ECO:0000313" key="1">
    <source>
        <dbReference type="EMBL" id="OAE25466.1"/>
    </source>
</evidence>
<keyword evidence="2" id="KW-1185">Reference proteome</keyword>
<accession>A0A176VZV1</accession>
<dbReference type="EMBL" id="LVLJ01002330">
    <property type="protein sequence ID" value="OAE25466.1"/>
    <property type="molecule type" value="Genomic_DNA"/>
</dbReference>
<organism evidence="1 2">
    <name type="scientific">Marchantia polymorpha subsp. ruderalis</name>
    <dbReference type="NCBI Taxonomy" id="1480154"/>
    <lineage>
        <taxon>Eukaryota</taxon>
        <taxon>Viridiplantae</taxon>
        <taxon>Streptophyta</taxon>
        <taxon>Embryophyta</taxon>
        <taxon>Marchantiophyta</taxon>
        <taxon>Marchantiopsida</taxon>
        <taxon>Marchantiidae</taxon>
        <taxon>Marchantiales</taxon>
        <taxon>Marchantiaceae</taxon>
        <taxon>Marchantia</taxon>
    </lineage>
</organism>
<comment type="caution">
    <text evidence="1">The sequence shown here is derived from an EMBL/GenBank/DDBJ whole genome shotgun (WGS) entry which is preliminary data.</text>
</comment>
<proteinExistence type="predicted"/>
<reference evidence="1" key="1">
    <citation type="submission" date="2016-03" db="EMBL/GenBank/DDBJ databases">
        <title>Mechanisms controlling the formation of the plant cell surface in tip-growing cells are functionally conserved among land plants.</title>
        <authorList>
            <person name="Honkanen S."/>
            <person name="Jones V.A."/>
            <person name="Morieri G."/>
            <person name="Champion C."/>
            <person name="Hetherington A.J."/>
            <person name="Kelly S."/>
            <person name="Saint-Marcoux D."/>
            <person name="Proust H."/>
            <person name="Prescott H."/>
            <person name="Dolan L."/>
        </authorList>
    </citation>
    <scope>NUCLEOTIDE SEQUENCE [LARGE SCALE GENOMIC DNA]</scope>
    <source>
        <tissue evidence="1">Whole gametophyte</tissue>
    </source>
</reference>
<dbReference type="AlphaFoldDB" id="A0A176VZV1"/>
<sequence length="132" mass="14794">MLDDFTTCLENLMLFVPPGQEWLIVSPCYLLVPVRSVGTHLPSTPPLVQGSKSWRSHGTKEISGQTTPQLWLRLISSSLCFSEQDEAKVLFCPRCSYPASYLALVTYSGFDHGDVYIKFSYRATPLEQLFAA</sequence>